<dbReference type="KEGG" id="evi:Echvi_0642"/>
<dbReference type="InterPro" id="IPR036986">
    <property type="entry name" value="S4_RNA-bd_sf"/>
</dbReference>
<dbReference type="InterPro" id="IPR002942">
    <property type="entry name" value="S4_RNA-bd"/>
</dbReference>
<dbReference type="Gene3D" id="3.30.2350.10">
    <property type="entry name" value="Pseudouridine synthase"/>
    <property type="match status" value="1"/>
</dbReference>
<dbReference type="InterPro" id="IPR006145">
    <property type="entry name" value="PsdUridine_synth_RsuA/RluA"/>
</dbReference>
<organism evidence="8 9">
    <name type="scientific">Echinicola vietnamensis (strain DSM 17526 / LMG 23754 / KMM 6221)</name>
    <dbReference type="NCBI Taxonomy" id="926556"/>
    <lineage>
        <taxon>Bacteria</taxon>
        <taxon>Pseudomonadati</taxon>
        <taxon>Bacteroidota</taxon>
        <taxon>Cytophagia</taxon>
        <taxon>Cytophagales</taxon>
        <taxon>Cyclobacteriaceae</taxon>
        <taxon>Echinicola</taxon>
    </lineage>
</organism>
<dbReference type="PATRIC" id="fig|926556.3.peg.635"/>
<evidence type="ECO:0000313" key="9">
    <source>
        <dbReference type="Proteomes" id="UP000010796"/>
    </source>
</evidence>
<keyword evidence="9" id="KW-1185">Reference proteome</keyword>
<comment type="catalytic activity">
    <reaction evidence="6">
        <text>a uridine in RNA = a pseudouridine in RNA</text>
        <dbReference type="Rhea" id="RHEA:48348"/>
        <dbReference type="Rhea" id="RHEA-COMP:12068"/>
        <dbReference type="Rhea" id="RHEA-COMP:12069"/>
        <dbReference type="ChEBI" id="CHEBI:65314"/>
        <dbReference type="ChEBI" id="CHEBI:65315"/>
    </reaction>
</comment>
<dbReference type="HOGENOM" id="CLU_016902_4_3_10"/>
<sequence>MAVDPYFCRMNDEMDDELFDFDGAAEDDQTDGASGYEHLRIAVDKGQAATRVDKFLTDKVANVTRNKVQQAIDNGQVKINGSNTKANYKIKPGDVITVVLEMEPRETEVLPEKLDLDIVHEDDHLLVVNKPAGMVVHPAYGNWTGTLVNGLVYHFSQLPEMPGNSGRPGLVHRIDKDTSGLLVIAKSEQAMTGLAKQFFDHSIERTYIALVWGEPQEDAGTIDAHVGRSARDRKVMDVFPEGDQGKNAVTHWKVLKRLRYVSLVQCNLETGRTHQIRAHMKYLGHPLFNDAVYGGDKIRKGTQFSKYKAFVNNCFKLLPRQALHAKSLGFSHPISQDFLQFTSNLPEDMQSVLERWENYVNFEG</sequence>
<evidence type="ECO:0000256" key="1">
    <source>
        <dbReference type="ARBA" id="ARBA00010876"/>
    </source>
</evidence>
<dbReference type="PROSITE" id="PS01129">
    <property type="entry name" value="PSI_RLU"/>
    <property type="match status" value="1"/>
</dbReference>
<dbReference type="PROSITE" id="PS50889">
    <property type="entry name" value="S4"/>
    <property type="match status" value="1"/>
</dbReference>
<dbReference type="Proteomes" id="UP000010796">
    <property type="component" value="Chromosome"/>
</dbReference>
<dbReference type="SMART" id="SM00363">
    <property type="entry name" value="S4"/>
    <property type="match status" value="1"/>
</dbReference>
<dbReference type="AlphaFoldDB" id="L0FW74"/>
<dbReference type="Pfam" id="PF01479">
    <property type="entry name" value="S4"/>
    <property type="match status" value="1"/>
</dbReference>
<accession>L0FW74</accession>
<evidence type="ECO:0000256" key="3">
    <source>
        <dbReference type="ARBA" id="ARBA00023235"/>
    </source>
</evidence>
<dbReference type="GO" id="GO:0000455">
    <property type="term" value="P:enzyme-directed rRNA pseudouridine synthesis"/>
    <property type="evidence" value="ECO:0007669"/>
    <property type="project" value="TreeGrafter"/>
</dbReference>
<dbReference type="InterPro" id="IPR006224">
    <property type="entry name" value="PsdUridine_synth_RluA-like_CS"/>
</dbReference>
<dbReference type="PANTHER" id="PTHR21600">
    <property type="entry name" value="MITOCHONDRIAL RNA PSEUDOURIDINE SYNTHASE"/>
    <property type="match status" value="1"/>
</dbReference>
<keyword evidence="3 6" id="KW-0413">Isomerase</keyword>
<dbReference type="GO" id="GO:0003723">
    <property type="term" value="F:RNA binding"/>
    <property type="evidence" value="ECO:0007669"/>
    <property type="project" value="UniProtKB-KW"/>
</dbReference>
<dbReference type="Gene3D" id="3.10.290.10">
    <property type="entry name" value="RNA-binding S4 domain"/>
    <property type="match status" value="1"/>
</dbReference>
<protein>
    <recommendedName>
        <fullName evidence="6">Pseudouridine synthase</fullName>
        <ecNumber evidence="6">5.4.99.-</ecNumber>
    </recommendedName>
</protein>
<dbReference type="FunFam" id="3.30.2350.10:FF:000006">
    <property type="entry name" value="Pseudouridine synthase"/>
    <property type="match status" value="1"/>
</dbReference>
<dbReference type="InterPro" id="IPR050188">
    <property type="entry name" value="RluA_PseudoU_synthase"/>
</dbReference>
<feature type="domain" description="RNA-binding S4" evidence="7">
    <location>
        <begin position="50"/>
        <end position="115"/>
    </location>
</feature>
<name>L0FW74_ECHVK</name>
<dbReference type="EMBL" id="CP003346">
    <property type="protein sequence ID" value="AGA76920.1"/>
    <property type="molecule type" value="Genomic_DNA"/>
</dbReference>
<proteinExistence type="inferred from homology"/>
<gene>
    <name evidence="8" type="ordered locus">Echvi_0642</name>
</gene>
<feature type="active site" evidence="4">
    <location>
        <position position="175"/>
    </location>
</feature>
<dbReference type="eggNOG" id="COG0564">
    <property type="taxonomic scope" value="Bacteria"/>
</dbReference>
<dbReference type="CDD" id="cd00165">
    <property type="entry name" value="S4"/>
    <property type="match status" value="1"/>
</dbReference>
<dbReference type="NCBIfam" id="TIGR00005">
    <property type="entry name" value="rluA_subfam"/>
    <property type="match status" value="1"/>
</dbReference>
<dbReference type="CDD" id="cd02869">
    <property type="entry name" value="PseudoU_synth_RluA_like"/>
    <property type="match status" value="1"/>
</dbReference>
<dbReference type="Pfam" id="PF00849">
    <property type="entry name" value="PseudoU_synth_2"/>
    <property type="match status" value="1"/>
</dbReference>
<comment type="function">
    <text evidence="6">Responsible for synthesis of pseudouridine from uracil.</text>
</comment>
<evidence type="ECO:0000313" key="8">
    <source>
        <dbReference type="EMBL" id="AGA76920.1"/>
    </source>
</evidence>
<evidence type="ECO:0000256" key="5">
    <source>
        <dbReference type="PROSITE-ProRule" id="PRU00182"/>
    </source>
</evidence>
<dbReference type="GO" id="GO:0120159">
    <property type="term" value="F:rRNA pseudouridine synthase activity"/>
    <property type="evidence" value="ECO:0007669"/>
    <property type="project" value="UniProtKB-ARBA"/>
</dbReference>
<dbReference type="PANTHER" id="PTHR21600:SF44">
    <property type="entry name" value="RIBOSOMAL LARGE SUBUNIT PSEUDOURIDINE SYNTHASE D"/>
    <property type="match status" value="1"/>
</dbReference>
<evidence type="ECO:0000256" key="6">
    <source>
        <dbReference type="RuleBase" id="RU362028"/>
    </source>
</evidence>
<keyword evidence="2 5" id="KW-0694">RNA-binding</keyword>
<comment type="similarity">
    <text evidence="1 6">Belongs to the pseudouridine synthase RluA family.</text>
</comment>
<dbReference type="InterPro" id="IPR006225">
    <property type="entry name" value="PsdUridine_synth_RluC/D"/>
</dbReference>
<dbReference type="EC" id="5.4.99.-" evidence="6"/>
<dbReference type="SUPFAM" id="SSF55120">
    <property type="entry name" value="Pseudouridine synthase"/>
    <property type="match status" value="1"/>
</dbReference>
<evidence type="ECO:0000256" key="2">
    <source>
        <dbReference type="ARBA" id="ARBA00022884"/>
    </source>
</evidence>
<dbReference type="SUPFAM" id="SSF55174">
    <property type="entry name" value="Alpha-L RNA-binding motif"/>
    <property type="match status" value="1"/>
</dbReference>
<evidence type="ECO:0000259" key="7">
    <source>
        <dbReference type="SMART" id="SM00363"/>
    </source>
</evidence>
<reference evidence="9" key="1">
    <citation type="submission" date="2012-02" db="EMBL/GenBank/DDBJ databases">
        <title>The complete genome of Echinicola vietnamensis DSM 17526.</title>
        <authorList>
            <person name="Lucas S."/>
            <person name="Copeland A."/>
            <person name="Lapidus A."/>
            <person name="Glavina del Rio T."/>
            <person name="Dalin E."/>
            <person name="Tice H."/>
            <person name="Bruce D."/>
            <person name="Goodwin L."/>
            <person name="Pitluck S."/>
            <person name="Peters L."/>
            <person name="Ovchinnikova G."/>
            <person name="Teshima H."/>
            <person name="Kyrpides N."/>
            <person name="Mavromatis K."/>
            <person name="Ivanova N."/>
            <person name="Brettin T."/>
            <person name="Detter J.C."/>
            <person name="Han C."/>
            <person name="Larimer F."/>
            <person name="Land M."/>
            <person name="Hauser L."/>
            <person name="Markowitz V."/>
            <person name="Cheng J.-F."/>
            <person name="Hugenholtz P."/>
            <person name="Woyke T."/>
            <person name="Wu D."/>
            <person name="Brambilla E."/>
            <person name="Klenk H.-P."/>
            <person name="Eisen J.A."/>
        </authorList>
    </citation>
    <scope>NUCLEOTIDE SEQUENCE [LARGE SCALE GENOMIC DNA]</scope>
    <source>
        <strain evidence="9">DSM 17526 / LMG 23754 / KMM 6221</strain>
    </source>
</reference>
<dbReference type="InterPro" id="IPR020103">
    <property type="entry name" value="PsdUridine_synth_cat_dom_sf"/>
</dbReference>
<evidence type="ECO:0000256" key="4">
    <source>
        <dbReference type="PIRSR" id="PIRSR606225-1"/>
    </source>
</evidence>
<dbReference type="STRING" id="926556.Echvi_0642"/>